<dbReference type="InterPro" id="IPR041285">
    <property type="entry name" value="MID_MedPIWI"/>
</dbReference>
<dbReference type="PANTHER" id="PTHR48249:SF3">
    <property type="entry name" value="MEDIATOR OF RNA POLYMERASE II TRANSCRIPTION SUBUNIT 13"/>
    <property type="match status" value="1"/>
</dbReference>
<dbReference type="OrthoDB" id="514849at2759"/>
<comment type="subunit">
    <text evidence="9">Component of the Mediator complex.</text>
</comment>
<feature type="region of interest" description="Disordered" evidence="10">
    <location>
        <begin position="229"/>
        <end position="345"/>
    </location>
</feature>
<evidence type="ECO:0000256" key="7">
    <source>
        <dbReference type="ARBA" id="ARBA00023163"/>
    </source>
</evidence>
<dbReference type="GO" id="GO:0045944">
    <property type="term" value="P:positive regulation of transcription by RNA polymerase II"/>
    <property type="evidence" value="ECO:0000318"/>
    <property type="project" value="GO_Central"/>
</dbReference>
<evidence type="ECO:0000256" key="2">
    <source>
        <dbReference type="ARBA" id="ARBA00009354"/>
    </source>
</evidence>
<name>A0A1Y1IQQ6_KLENI</name>
<gene>
    <name evidence="13" type="ORF">KFL_010000020</name>
</gene>
<accession>A0A1Y1IQQ6</accession>
<dbReference type="InterPro" id="IPR009401">
    <property type="entry name" value="Med13_C"/>
</dbReference>
<evidence type="ECO:0000256" key="8">
    <source>
        <dbReference type="ARBA" id="ARBA00023242"/>
    </source>
</evidence>
<evidence type="ECO:0000256" key="3">
    <source>
        <dbReference type="ARBA" id="ARBA00019618"/>
    </source>
</evidence>
<evidence type="ECO:0000256" key="9">
    <source>
        <dbReference type="RuleBase" id="RU364134"/>
    </source>
</evidence>
<feature type="compositionally biased region" description="Basic and acidic residues" evidence="10">
    <location>
        <begin position="779"/>
        <end position="813"/>
    </location>
</feature>
<reference evidence="13 14" key="1">
    <citation type="journal article" date="2014" name="Nat. Commun.">
        <title>Klebsormidium flaccidum genome reveals primary factors for plant terrestrial adaptation.</title>
        <authorList>
            <person name="Hori K."/>
            <person name="Maruyama F."/>
            <person name="Fujisawa T."/>
            <person name="Togashi T."/>
            <person name="Yamamoto N."/>
            <person name="Seo M."/>
            <person name="Sato S."/>
            <person name="Yamada T."/>
            <person name="Mori H."/>
            <person name="Tajima N."/>
            <person name="Moriyama T."/>
            <person name="Ikeuchi M."/>
            <person name="Watanabe M."/>
            <person name="Wada H."/>
            <person name="Kobayashi K."/>
            <person name="Saito M."/>
            <person name="Masuda T."/>
            <person name="Sasaki-Sekimoto Y."/>
            <person name="Mashiguchi K."/>
            <person name="Awai K."/>
            <person name="Shimojima M."/>
            <person name="Masuda S."/>
            <person name="Iwai M."/>
            <person name="Nobusawa T."/>
            <person name="Narise T."/>
            <person name="Kondo S."/>
            <person name="Saito H."/>
            <person name="Sato R."/>
            <person name="Murakawa M."/>
            <person name="Ihara Y."/>
            <person name="Oshima-Yamada Y."/>
            <person name="Ohtaka K."/>
            <person name="Satoh M."/>
            <person name="Sonobe K."/>
            <person name="Ishii M."/>
            <person name="Ohtani R."/>
            <person name="Kanamori-Sato M."/>
            <person name="Honoki R."/>
            <person name="Miyazaki D."/>
            <person name="Mochizuki H."/>
            <person name="Umetsu J."/>
            <person name="Higashi K."/>
            <person name="Shibata D."/>
            <person name="Kamiya Y."/>
            <person name="Sato N."/>
            <person name="Nakamura Y."/>
            <person name="Tabata S."/>
            <person name="Ida S."/>
            <person name="Kurokawa K."/>
            <person name="Ohta H."/>
        </authorList>
    </citation>
    <scope>NUCLEOTIDE SEQUENCE [LARGE SCALE GENOMIC DNA]</scope>
    <source>
        <strain evidence="13 14">NIES-2285</strain>
    </source>
</reference>
<feature type="compositionally biased region" description="Basic residues" evidence="10">
    <location>
        <begin position="245"/>
        <end position="259"/>
    </location>
</feature>
<feature type="compositionally biased region" description="Basic and acidic residues" evidence="10">
    <location>
        <begin position="298"/>
        <end position="307"/>
    </location>
</feature>
<evidence type="ECO:0000256" key="6">
    <source>
        <dbReference type="ARBA" id="ARBA00023159"/>
    </source>
</evidence>
<evidence type="ECO:0000313" key="13">
    <source>
        <dbReference type="EMBL" id="GAQ92382.1"/>
    </source>
</evidence>
<comment type="subcellular location">
    <subcellularLocation>
        <location evidence="1 9">Nucleus</location>
    </subcellularLocation>
</comment>
<evidence type="ECO:0000256" key="4">
    <source>
        <dbReference type="ARBA" id="ARBA00022491"/>
    </source>
</evidence>
<evidence type="ECO:0000259" key="12">
    <source>
        <dbReference type="Pfam" id="PF18296"/>
    </source>
</evidence>
<feature type="region of interest" description="Disordered" evidence="10">
    <location>
        <begin position="1670"/>
        <end position="1697"/>
    </location>
</feature>
<feature type="domain" description="MID" evidence="12">
    <location>
        <begin position="1103"/>
        <end position="1303"/>
    </location>
</feature>
<dbReference type="GO" id="GO:0016592">
    <property type="term" value="C:mediator complex"/>
    <property type="evidence" value="ECO:0000318"/>
    <property type="project" value="GO_Central"/>
</dbReference>
<feature type="compositionally biased region" description="Basic and acidic residues" evidence="10">
    <location>
        <begin position="233"/>
        <end position="244"/>
    </location>
</feature>
<evidence type="ECO:0000256" key="1">
    <source>
        <dbReference type="ARBA" id="ARBA00004123"/>
    </source>
</evidence>
<dbReference type="Pfam" id="PF06333">
    <property type="entry name" value="Med13_C"/>
    <property type="match status" value="1"/>
</dbReference>
<dbReference type="GO" id="GO:0003713">
    <property type="term" value="F:transcription coactivator activity"/>
    <property type="evidence" value="ECO:0000318"/>
    <property type="project" value="GO_Central"/>
</dbReference>
<feature type="region of interest" description="Disordered" evidence="10">
    <location>
        <begin position="589"/>
        <end position="611"/>
    </location>
</feature>
<sequence length="1834" mass="193716">MVLSNIFRLTGYERLHWVLLTPEAGGPAGGTEAANLVLEAFLKLLNLGHLTTWRVIPSDDTKTGGGVQTSPLELWHFETVSSAPSDDPNKELLMLLPGFQVTATGTWSPQSRQPSVSDALSQAIANKLERAFKDLSYHKFGDVFIRTGRQDPSVESPLLACEVRLLSSPDSLYLQANVSRRNVRRLKLSDLSASRPLKVICSPSGEPAFLLGSCSPELVARLTQPDLTQPLDFEPRSEDLDSREKHRAAKKSEKRRGKHEGRAEGIGQHVEVQFDGSSHAGIKAGVTRRPSETLRNPLELDKVEVEQRPAGILEDESEENREADTQTGRDSDHPPAGGPATAEESDRGFQVLNKASVAQSLSALDCPKQSPDQLNPAGRTSAGRNSAGPDRLILPVERVLVSLPNLRQCAAELRIGMGLETVSGVGVTNGFENPQVASLAGWPSEQEASDDDSGSESGSLVDTDAEDEPAEGQLPEPGVKAEVAGHKRDRSEGLRKDDGPPSKVQKTEGGAQSLELLGSGAGEGGAGTGAGWWQDDGMEVGLLADFADFGDAFADVGGFGELPGTSPKGSPEAATEAPILEDVISPSASAAEPLPGARDGTASHFSAGASEVDPSEPLKVLLDDLFLEPTTNERPLSKGLQEGSPSPTYSLAQTKPSGGVAEEDDGLLLVPPEYRAAQLSLPARSDSSHEDATRVRYRPEETKVDFIRAVLGQGKGTAYEALPAGTSGLDEGPAEEVQLRGKYPKPRVRKTRKGELVVAERSGEHLEGSGKPNDGNGSEPRDAQEEVGRAGERKAGKRNSEGKGRPFEQKEEGLSGQRFSARLRSVVATDLVLLQREAARLTRRNGLLAAASNDGIGSETGFLQPSADALAGIHSEWAGSASAPNQQQPGLLLRGSVEGSSDKGFQKATPDWGAGVERKRRLLSPLLLQQAVSGCHNIEAGFRTGPWDEPELAAVGPVSAVAVAEVLASDVSEAFRAAFGEDKFCGPLTVDELCQEKSFGGVLKPPLAMQIGSPAIEHPVTPPQLWAVTLKPSGGVGSAGKSVPPLENPDVTDAETVETDVGIFKLLSAPPFLVGYQEDWLRIPQGVLKQWEKAPLEPYAAPKSVVYYAFCPATSELVSLCGRYLKEVGSTYEMCQLGSHVAASLPPDLATASAPGIASVAIASDPTVGNEATLKSGGERVEAFVEGIRTAATRLRLVGGNGREGREGSEDPCVVVYVVLPLCTDDQAKTATATIASILSGDRTGHRTSGTSGISLGVTQTSLADTRLTLQVISERDVTRAGFQTGAQEAFKRVAFDVYTKARGTNRKLPRGINIDGSSKGKAQEEGAGSGDPGGDGPLLFEPLVVLAEHPPICPVGPTGRSEERETGELEAGEHDLGAGSSVHCCYVWANDGATLVSVWTDGQGELLDAYVQTLAGDNALRSRRTDVAEIGGSLSAGMAELLQPGLAEGDGPELSQSGGVQRRAGPLENDLNLEPPQKDTHLEVEGACSHQALEALLGGLLDQCEYLLALVEAAIPEGEISPPCHVIMSRLGGIPHEESLVWARLLGGRQHDVSKMLRPVLHAGRSPPSGADMAHDERFASGGVPGHGRNLSLEMGGDALPPDMERFPFLEQQCLSPVSPGAFGGRFGGGDERGFQSPPETGRREPRGSLASVTLVVLERERSLQLVHGGDERQGSGSNPIAGMSARAVPPNRNDQLFIPSKPLQRLTRGLSQDGQVEPPLTPVASGYLLGDVRDETRAVCDVMSGVGSFVAGDDWPAAVRVDLISHFAVCVDNVNTLTPVENGQQGAKLLESIIEGFHALSWLNATDTGGCRSSVLPMHAAMVERIVDSVID</sequence>
<keyword evidence="14" id="KW-1185">Reference proteome</keyword>
<feature type="compositionally biased region" description="Basic and acidic residues" evidence="10">
    <location>
        <begin position="1361"/>
        <end position="1375"/>
    </location>
</feature>
<dbReference type="Pfam" id="PF18296">
    <property type="entry name" value="MID_MedPIWI"/>
    <property type="match status" value="1"/>
</dbReference>
<keyword evidence="7 9" id="KW-0804">Transcription</keyword>
<evidence type="ECO:0000259" key="11">
    <source>
        <dbReference type="Pfam" id="PF06333"/>
    </source>
</evidence>
<keyword evidence="8 9" id="KW-0539">Nucleus</keyword>
<proteinExistence type="inferred from homology"/>
<feature type="compositionally biased region" description="Basic and acidic residues" evidence="10">
    <location>
        <begin position="320"/>
        <end position="333"/>
    </location>
</feature>
<feature type="region of interest" description="Disordered" evidence="10">
    <location>
        <begin position="1621"/>
        <end position="1651"/>
    </location>
</feature>
<feature type="region of interest" description="Disordered" evidence="10">
    <location>
        <begin position="1309"/>
        <end position="1340"/>
    </location>
</feature>
<dbReference type="STRING" id="105231.A0A1Y1IQQ6"/>
<comment type="similarity">
    <text evidence="2 9">Belongs to the Mediator complex subunit 13 family.</text>
</comment>
<organism evidence="13 14">
    <name type="scientific">Klebsormidium nitens</name>
    <name type="common">Green alga</name>
    <name type="synonym">Ulothrix nitens</name>
    <dbReference type="NCBI Taxonomy" id="105231"/>
    <lineage>
        <taxon>Eukaryota</taxon>
        <taxon>Viridiplantae</taxon>
        <taxon>Streptophyta</taxon>
        <taxon>Klebsormidiophyceae</taxon>
        <taxon>Klebsormidiales</taxon>
        <taxon>Klebsormidiaceae</taxon>
        <taxon>Klebsormidium</taxon>
    </lineage>
</organism>
<feature type="region of interest" description="Disordered" evidence="10">
    <location>
        <begin position="631"/>
        <end position="662"/>
    </location>
</feature>
<evidence type="ECO:0000256" key="5">
    <source>
        <dbReference type="ARBA" id="ARBA00023015"/>
    </source>
</evidence>
<evidence type="ECO:0000256" key="10">
    <source>
        <dbReference type="SAM" id="MobiDB-lite"/>
    </source>
</evidence>
<feature type="region of interest" description="Disordered" evidence="10">
    <location>
        <begin position="441"/>
        <end position="510"/>
    </location>
</feature>
<feature type="region of interest" description="Disordered" evidence="10">
    <location>
        <begin position="1566"/>
        <end position="1589"/>
    </location>
</feature>
<feature type="domain" description="Mediator complex subunit Med13 C-terminal" evidence="11">
    <location>
        <begin position="1712"/>
        <end position="1825"/>
    </location>
</feature>
<dbReference type="EMBL" id="DF237949">
    <property type="protein sequence ID" value="GAQ92382.1"/>
    <property type="molecule type" value="Genomic_DNA"/>
</dbReference>
<evidence type="ECO:0000313" key="14">
    <source>
        <dbReference type="Proteomes" id="UP000054558"/>
    </source>
</evidence>
<feature type="region of interest" description="Disordered" evidence="10">
    <location>
        <begin position="1352"/>
        <end position="1375"/>
    </location>
</feature>
<keyword evidence="4 9" id="KW-0678">Repressor</keyword>
<protein>
    <recommendedName>
        <fullName evidence="3 9">Mediator of RNA polymerase II transcription subunit 13</fullName>
    </recommendedName>
</protein>
<keyword evidence="6 9" id="KW-0010">Activator</keyword>
<feature type="region of interest" description="Disordered" evidence="10">
    <location>
        <begin position="722"/>
        <end position="816"/>
    </location>
</feature>
<comment type="function">
    <text evidence="9">Component of the Mediator complex, a coactivator involved in regulated transcription of nearly all RNA polymerase II-dependent genes. Mediator functions as a bridge to convey information from gene-specific regulatory proteins to the basal RNA polymerase II transcription machinery. Mediator is recruited to promoters by direct interactions with regulatory proteins and serves as a scaffold for the assembly of a functional preinitiation complex with RNA polymerase II and the general transcription factors.</text>
</comment>
<feature type="compositionally biased region" description="Gly residues" evidence="10">
    <location>
        <begin position="1328"/>
        <end position="1337"/>
    </location>
</feature>
<feature type="compositionally biased region" description="Basic and acidic residues" evidence="10">
    <location>
        <begin position="483"/>
        <end position="500"/>
    </location>
</feature>
<dbReference type="Proteomes" id="UP000054558">
    <property type="component" value="Unassembled WGS sequence"/>
</dbReference>
<feature type="compositionally biased region" description="Polar residues" evidence="10">
    <location>
        <begin position="643"/>
        <end position="656"/>
    </location>
</feature>
<keyword evidence="5 9" id="KW-0805">Transcription regulation</keyword>
<dbReference type="InterPro" id="IPR051139">
    <property type="entry name" value="Mediator_complx_sub13"/>
</dbReference>
<feature type="region of interest" description="Disordered" evidence="10">
    <location>
        <begin position="364"/>
        <end position="389"/>
    </location>
</feature>
<feature type="compositionally biased region" description="Basic residues" evidence="10">
    <location>
        <begin position="742"/>
        <end position="752"/>
    </location>
</feature>
<dbReference type="PANTHER" id="PTHR48249">
    <property type="entry name" value="MEDIATOR OF RNA POLYMERASE II TRANSCRIPTION SUBUNIT 13"/>
    <property type="match status" value="1"/>
</dbReference>